<dbReference type="SUPFAM" id="SSF51556">
    <property type="entry name" value="Metallo-dependent hydrolases"/>
    <property type="match status" value="1"/>
</dbReference>
<reference evidence="2 3" key="1">
    <citation type="journal article" date="2015" name="Sci. Rep.">
        <title>Chromosome-level genome map provides insights into diverse defense mechanisms in the medicinal fungus Ganoderma sinense.</title>
        <authorList>
            <person name="Zhu Y."/>
            <person name="Xu J."/>
            <person name="Sun C."/>
            <person name="Zhou S."/>
            <person name="Xu H."/>
            <person name="Nelson D.R."/>
            <person name="Qian J."/>
            <person name="Song J."/>
            <person name="Luo H."/>
            <person name="Xiang L."/>
            <person name="Li Y."/>
            <person name="Xu Z."/>
            <person name="Ji A."/>
            <person name="Wang L."/>
            <person name="Lu S."/>
            <person name="Hayward A."/>
            <person name="Sun W."/>
            <person name="Li X."/>
            <person name="Schwartz D.C."/>
            <person name="Wang Y."/>
            <person name="Chen S."/>
        </authorList>
    </citation>
    <scope>NUCLEOTIDE SEQUENCE [LARGE SCALE GENOMIC DNA]</scope>
    <source>
        <strain evidence="2 3">ZZ0214-1</strain>
    </source>
</reference>
<dbReference type="InterPro" id="IPR052349">
    <property type="entry name" value="Metallo-hydrolase_Enzymes"/>
</dbReference>
<dbReference type="GO" id="GO:0016814">
    <property type="term" value="F:hydrolase activity, acting on carbon-nitrogen (but not peptide) bonds, in cyclic amidines"/>
    <property type="evidence" value="ECO:0007669"/>
    <property type="project" value="TreeGrafter"/>
</dbReference>
<gene>
    <name evidence="2" type="ORF">GSI_15220</name>
</gene>
<feature type="region of interest" description="Disordered" evidence="1">
    <location>
        <begin position="1"/>
        <end position="33"/>
    </location>
</feature>
<feature type="region of interest" description="Disordered" evidence="1">
    <location>
        <begin position="74"/>
        <end position="100"/>
    </location>
</feature>
<dbReference type="Proteomes" id="UP000230002">
    <property type="component" value="Unassembled WGS sequence"/>
</dbReference>
<dbReference type="Gene3D" id="3.20.20.140">
    <property type="entry name" value="Metal-dependent hydrolases"/>
    <property type="match status" value="1"/>
</dbReference>
<feature type="compositionally biased region" description="Low complexity" evidence="1">
    <location>
        <begin position="76"/>
        <end position="89"/>
    </location>
</feature>
<keyword evidence="3" id="KW-1185">Reference proteome</keyword>
<accession>A0A2G8RM01</accession>
<evidence type="ECO:0000313" key="2">
    <source>
        <dbReference type="EMBL" id="PIL22531.1"/>
    </source>
</evidence>
<sequence length="535" mass="58471">MDVDVDMPAVLPSPRHHSASHSSHHHRSATPADYPTLAIRNVHLPFESDDPTLADPLYNVFCVGGRVDRIELATPNGSRSVSRSSGHNSPARSAEFFSTRSASPRSAGLGVVTGLSPRGGSSHAELDAQGRGILLPALVHAHIHLDKCFLLDQCDELVTGNFSEAMRVTAKAKSGFACNLEDLYDRGRKLISQSIECGVTLMRAHVEVDETVHFACVEAGLRLRKLFRDICHIQIAAFAQEPFFATANDDRPGLNYVLLQNAIRRHGVEAVGSTPYVEPSISHAKRNIELIFDLAYDAGIHVDFHLDYNLEPTSEPLIWHVIEQLRQRIQSGRWRASCHVCVGHATRLTLFSPEEWAALRAALIDERLPLTLVGLPPSDLYMMGRSLDFAPRGTLNVPRLATEHGLRVAMSVNNVENAFTPQGPVDPLGLCPLGVAVFQAGTKIDCRMLVESVTINSRLAIGGFHKGSPAMSLTPAPGMVADFVLLHENDTLHSAALNPSFSRTTIRHGVLVARRLQQSWILPQKTPSPDPIPSE</sequence>
<dbReference type="PANTHER" id="PTHR32027">
    <property type="entry name" value="CYTOSINE DEAMINASE"/>
    <property type="match status" value="1"/>
</dbReference>
<protein>
    <submittedName>
        <fullName evidence="2">Uncharacterized protein</fullName>
    </submittedName>
</protein>
<dbReference type="InterPro" id="IPR032466">
    <property type="entry name" value="Metal_Hydrolase"/>
</dbReference>
<dbReference type="EMBL" id="AYKW01000069">
    <property type="protein sequence ID" value="PIL22531.1"/>
    <property type="molecule type" value="Genomic_DNA"/>
</dbReference>
<proteinExistence type="predicted"/>
<evidence type="ECO:0000256" key="1">
    <source>
        <dbReference type="SAM" id="MobiDB-lite"/>
    </source>
</evidence>
<comment type="caution">
    <text evidence="2">The sequence shown here is derived from an EMBL/GenBank/DDBJ whole genome shotgun (WGS) entry which is preliminary data.</text>
</comment>
<feature type="compositionally biased region" description="Basic residues" evidence="1">
    <location>
        <begin position="14"/>
        <end position="28"/>
    </location>
</feature>
<organism evidence="2 3">
    <name type="scientific">Ganoderma sinense ZZ0214-1</name>
    <dbReference type="NCBI Taxonomy" id="1077348"/>
    <lineage>
        <taxon>Eukaryota</taxon>
        <taxon>Fungi</taxon>
        <taxon>Dikarya</taxon>
        <taxon>Basidiomycota</taxon>
        <taxon>Agaricomycotina</taxon>
        <taxon>Agaricomycetes</taxon>
        <taxon>Polyporales</taxon>
        <taxon>Polyporaceae</taxon>
        <taxon>Ganoderma</taxon>
    </lineage>
</organism>
<dbReference type="PANTHER" id="PTHR32027:SF0">
    <property type="entry name" value="CYTOSINE DEAMINASE"/>
    <property type="match status" value="1"/>
</dbReference>
<dbReference type="STRING" id="1077348.A0A2G8RM01"/>
<evidence type="ECO:0000313" key="3">
    <source>
        <dbReference type="Proteomes" id="UP000230002"/>
    </source>
</evidence>
<dbReference type="AlphaFoldDB" id="A0A2G8RM01"/>
<dbReference type="OrthoDB" id="10266980at2759"/>
<name>A0A2G8RM01_9APHY</name>